<keyword evidence="9" id="KW-1185">Reference proteome</keyword>
<dbReference type="GO" id="GO:0009401">
    <property type="term" value="P:phosphoenolpyruvate-dependent sugar phosphotransferase system"/>
    <property type="evidence" value="ECO:0007669"/>
    <property type="project" value="InterPro"/>
</dbReference>
<dbReference type="Pfam" id="PF00359">
    <property type="entry name" value="PTS_EIIA_2"/>
    <property type="match status" value="1"/>
</dbReference>
<dbReference type="Gene3D" id="3.40.50.300">
    <property type="entry name" value="P-loop containing nucleotide triphosphate hydrolases"/>
    <property type="match status" value="1"/>
</dbReference>
<evidence type="ECO:0008006" key="10">
    <source>
        <dbReference type="Google" id="ProtNLM"/>
    </source>
</evidence>
<dbReference type="Pfam" id="PF00874">
    <property type="entry name" value="PRD"/>
    <property type="match status" value="1"/>
</dbReference>
<comment type="caution">
    <text evidence="8">The sequence shown here is derived from an EMBL/GenBank/DDBJ whole genome shotgun (WGS) entry which is preliminary data.</text>
</comment>
<dbReference type="InterPro" id="IPR027417">
    <property type="entry name" value="P-loop_NTPase"/>
</dbReference>
<dbReference type="Gene3D" id="1.10.10.60">
    <property type="entry name" value="Homeodomain-like"/>
    <property type="match status" value="1"/>
</dbReference>
<dbReference type="PROSITE" id="PS51096">
    <property type="entry name" value="PTS_EIIA_TYPE_4"/>
    <property type="match status" value="1"/>
</dbReference>
<dbReference type="AlphaFoldDB" id="R2SRY3"/>
<dbReference type="eggNOG" id="COG3933">
    <property type="taxonomic scope" value="Bacteria"/>
</dbReference>
<feature type="domain" description="Sigma-54 factor interaction" evidence="4">
    <location>
        <begin position="116"/>
        <end position="350"/>
    </location>
</feature>
<feature type="domain" description="PTS EIIA type-4" evidence="6">
    <location>
        <begin position="572"/>
        <end position="696"/>
    </location>
</feature>
<evidence type="ECO:0000256" key="3">
    <source>
        <dbReference type="ARBA" id="ARBA00022840"/>
    </source>
</evidence>
<dbReference type="PROSITE" id="PS00676">
    <property type="entry name" value="SIGMA54_INTERACT_2"/>
    <property type="match status" value="1"/>
</dbReference>
<dbReference type="CDD" id="cd00009">
    <property type="entry name" value="AAA"/>
    <property type="match status" value="1"/>
</dbReference>
<dbReference type="SUPFAM" id="SSF53062">
    <property type="entry name" value="PTS system fructose IIA component-like"/>
    <property type="match status" value="1"/>
</dbReference>
<dbReference type="PANTHER" id="PTHR32071:SF38">
    <property type="entry name" value="PSP OPERON TRANSCRIPTIONAL ACTIVATOR"/>
    <property type="match status" value="1"/>
</dbReference>
<dbReference type="GO" id="GO:0016020">
    <property type="term" value="C:membrane"/>
    <property type="evidence" value="ECO:0007669"/>
    <property type="project" value="InterPro"/>
</dbReference>
<dbReference type="HOGENOM" id="CLU_014204_1_1_9"/>
<dbReference type="PROSITE" id="PS51372">
    <property type="entry name" value="PRD_2"/>
    <property type="match status" value="1"/>
</dbReference>
<dbReference type="InterPro" id="IPR002078">
    <property type="entry name" value="Sigma_54_int"/>
</dbReference>
<dbReference type="InterPro" id="IPR004701">
    <property type="entry name" value="PTS_EIIA_man-typ"/>
</dbReference>
<sequence>MIDDILDIIKAEDINHPLTDEQIALKLNTARDTVTKIRLKHEIPDSRLRKRKTIEEQIAKLLKTDPQLSDRKLTSLVNEVGIEASRTTIKSIRNAIEESLSTELTSHAPKDTMAEIIGAQGSLRNVINQAKAAVLYPPFGLHTLILGPSGTGKSFLAQKMYEFGKEKQIFSKSSPYHVFNCADYAENPQFLLSQLFGHTKGAFTGANESRKGLVEISNGGILFLDEVHRLPPEGQEILFTLFDKKMYRRLGETELTRKANVLIIAATTEEPENSLLLTFRRRIPISIMLPKFSERPLDEKFILLKKFFEAESQRIGKPIHIKKEVIKNLLTYDCPGNVGQLKSDIQATCARAFLKASIDNQAVVHIDNHNLALPMVNQSFKPTDFFESAINDLVIDENQEKTSEKGNLSLYSIYDYIEENYHKLILQGNSKEEISQIINQEIDEKFSRFISKIQKDNLHQNIVESVIGKDILDITDRCIQMVQKRLPTIDSQVVIPLALHLKSRVNRQLNQEEEINHISINSIKNPIYLEFADQIRDKINQHFGIALPEDENSYISLYLQNFTQEMNKSQQSVGVLVLSHGHVAKGMVDVANSILNTSHAVGIEMSLNDSFEMILDQIIEQIKKVDCGKGVLILADMGSLIRVEEIIGEQITTPIKLIDRVDTLMVLESVRKSLLPNTTLEGLYDEILSEKGISLITPKITQKQKVIVTVCLTGQGAALEIKEFLDESLANKGFDIDILAAGFFSENDILIELSKIQEQFEIIAIVGTMNPKFPNAKFFFANDLLTQSPNALVCYLDSINIEIRKNILSEFIKEDQIEICQQYKNKNQLIDEMVTALNIKGYVDDHFLLSVYKRETMNSTFLKGGIGIPHGDSEFVTKPTAYITKLTTPIMWENDREVEFVILLALNKDSDIYIKQLYRLVSSKAFLNKLRDTTQPNQIYDLLTKTQI</sequence>
<evidence type="ECO:0000259" key="5">
    <source>
        <dbReference type="PROSITE" id="PS51094"/>
    </source>
</evidence>
<dbReference type="SUPFAM" id="SSF63520">
    <property type="entry name" value="PTS-regulatory domain, PRD"/>
    <property type="match status" value="1"/>
</dbReference>
<dbReference type="PROSITE" id="PS50045">
    <property type="entry name" value="SIGMA54_INTERACT_4"/>
    <property type="match status" value="1"/>
</dbReference>
<evidence type="ECO:0000259" key="4">
    <source>
        <dbReference type="PROSITE" id="PS50045"/>
    </source>
</evidence>
<accession>R2SRY3</accession>
<proteinExistence type="predicted"/>
<evidence type="ECO:0000313" key="9">
    <source>
        <dbReference type="Proteomes" id="UP000013782"/>
    </source>
</evidence>
<dbReference type="Gene3D" id="3.40.930.10">
    <property type="entry name" value="Mannitol-specific EII, Chain A"/>
    <property type="match status" value="1"/>
</dbReference>
<protein>
    <recommendedName>
        <fullName evidence="10">PTS system transcriptional activator</fullName>
    </recommendedName>
</protein>
<dbReference type="InterPro" id="IPR036662">
    <property type="entry name" value="PTS_EIIA_man-typ_sf"/>
</dbReference>
<reference evidence="8 9" key="1">
    <citation type="submission" date="2013-02" db="EMBL/GenBank/DDBJ databases">
        <title>The Genome Sequence of Enterococcus pallens BAA-351.</title>
        <authorList>
            <consortium name="The Broad Institute Genome Sequencing Platform"/>
            <consortium name="The Broad Institute Genome Sequencing Center for Infectious Disease"/>
            <person name="Earl A.M."/>
            <person name="Gilmore M.S."/>
            <person name="Lebreton F."/>
            <person name="Walker B."/>
            <person name="Young S.K."/>
            <person name="Zeng Q."/>
            <person name="Gargeya S."/>
            <person name="Fitzgerald M."/>
            <person name="Haas B."/>
            <person name="Abouelleil A."/>
            <person name="Alvarado L."/>
            <person name="Arachchi H.M."/>
            <person name="Berlin A.M."/>
            <person name="Chapman S.B."/>
            <person name="Dewar J."/>
            <person name="Goldberg J."/>
            <person name="Griggs A."/>
            <person name="Gujja S."/>
            <person name="Hansen M."/>
            <person name="Howarth C."/>
            <person name="Imamovic A."/>
            <person name="Larimer J."/>
            <person name="McCowan C."/>
            <person name="Murphy C."/>
            <person name="Neiman D."/>
            <person name="Pearson M."/>
            <person name="Priest M."/>
            <person name="Roberts A."/>
            <person name="Saif S."/>
            <person name="Shea T."/>
            <person name="Sisk P."/>
            <person name="Sykes S."/>
            <person name="Wortman J."/>
            <person name="Nusbaum C."/>
            <person name="Birren B."/>
        </authorList>
    </citation>
    <scope>NUCLEOTIDE SEQUENCE [LARGE SCALE GENOMIC DNA]</scope>
    <source>
        <strain evidence="8 9">ATCC BAA-351</strain>
    </source>
</reference>
<keyword evidence="3" id="KW-0067">ATP-binding</keyword>
<dbReference type="CDD" id="cd00211">
    <property type="entry name" value="PTS_IIA_fru"/>
    <property type="match status" value="1"/>
</dbReference>
<dbReference type="Pfam" id="PF03610">
    <property type="entry name" value="EIIA-man"/>
    <property type="match status" value="1"/>
</dbReference>
<organism evidence="8 9">
    <name type="scientific">Enterococcus pallens ATCC BAA-351</name>
    <dbReference type="NCBI Taxonomy" id="1158607"/>
    <lineage>
        <taxon>Bacteria</taxon>
        <taxon>Bacillati</taxon>
        <taxon>Bacillota</taxon>
        <taxon>Bacilli</taxon>
        <taxon>Lactobacillales</taxon>
        <taxon>Enterococcaceae</taxon>
        <taxon>Enterococcus</taxon>
    </lineage>
</organism>
<dbReference type="SUPFAM" id="SSF55804">
    <property type="entry name" value="Phoshotransferase/anion transport protein"/>
    <property type="match status" value="1"/>
</dbReference>
<evidence type="ECO:0000256" key="2">
    <source>
        <dbReference type="ARBA" id="ARBA00022741"/>
    </source>
</evidence>
<evidence type="ECO:0000259" key="7">
    <source>
        <dbReference type="PROSITE" id="PS51372"/>
    </source>
</evidence>
<dbReference type="SMART" id="SM00382">
    <property type="entry name" value="AAA"/>
    <property type="match status" value="1"/>
</dbReference>
<dbReference type="Proteomes" id="UP000013782">
    <property type="component" value="Unassembled WGS sequence"/>
</dbReference>
<gene>
    <name evidence="8" type="ORF">UAU_01533</name>
</gene>
<dbReference type="InterPro" id="IPR002178">
    <property type="entry name" value="PTS_EIIA_type-2_dom"/>
</dbReference>
<dbReference type="OrthoDB" id="3239954at2"/>
<dbReference type="Gene3D" id="1.10.1790.10">
    <property type="entry name" value="PRD domain"/>
    <property type="match status" value="1"/>
</dbReference>
<dbReference type="GO" id="GO:0016740">
    <property type="term" value="F:transferase activity"/>
    <property type="evidence" value="ECO:0007669"/>
    <property type="project" value="UniProtKB-KW"/>
</dbReference>
<dbReference type="Pfam" id="PF00158">
    <property type="entry name" value="Sigma54_activat"/>
    <property type="match status" value="1"/>
</dbReference>
<evidence type="ECO:0000259" key="6">
    <source>
        <dbReference type="PROSITE" id="PS51096"/>
    </source>
</evidence>
<dbReference type="InterPro" id="IPR036634">
    <property type="entry name" value="PRD_sf"/>
</dbReference>
<dbReference type="InterPro" id="IPR011608">
    <property type="entry name" value="PRD"/>
</dbReference>
<dbReference type="GO" id="GO:0006355">
    <property type="term" value="P:regulation of DNA-templated transcription"/>
    <property type="evidence" value="ECO:0007669"/>
    <property type="project" value="InterPro"/>
</dbReference>
<dbReference type="InterPro" id="IPR003593">
    <property type="entry name" value="AAA+_ATPase"/>
</dbReference>
<dbReference type="GO" id="GO:0005524">
    <property type="term" value="F:ATP binding"/>
    <property type="evidence" value="ECO:0007669"/>
    <property type="project" value="UniProtKB-KW"/>
</dbReference>
<feature type="domain" description="PTS EIIA type-2" evidence="5">
    <location>
        <begin position="810"/>
        <end position="946"/>
    </location>
</feature>
<keyword evidence="2" id="KW-0547">Nucleotide-binding</keyword>
<feature type="domain" description="PRD" evidence="7">
    <location>
        <begin position="466"/>
        <end position="569"/>
    </location>
</feature>
<evidence type="ECO:0000256" key="1">
    <source>
        <dbReference type="ARBA" id="ARBA00022679"/>
    </source>
</evidence>
<keyword evidence="1" id="KW-0808">Transferase</keyword>
<dbReference type="eggNOG" id="COG1221">
    <property type="taxonomic scope" value="Bacteria"/>
</dbReference>
<name>R2SRY3_9ENTE</name>
<dbReference type="Gene3D" id="3.40.50.510">
    <property type="entry name" value="Phosphotransferase system, mannose-type IIA component"/>
    <property type="match status" value="1"/>
</dbReference>
<dbReference type="InterPro" id="IPR025943">
    <property type="entry name" value="Sigma_54_int_dom_ATP-bd_2"/>
</dbReference>
<dbReference type="SUPFAM" id="SSF52540">
    <property type="entry name" value="P-loop containing nucleoside triphosphate hydrolases"/>
    <property type="match status" value="1"/>
</dbReference>
<dbReference type="PROSITE" id="PS51094">
    <property type="entry name" value="PTS_EIIA_TYPE_2"/>
    <property type="match status" value="1"/>
</dbReference>
<dbReference type="InterPro" id="IPR016152">
    <property type="entry name" value="PTrfase/Anion_transptr"/>
</dbReference>
<evidence type="ECO:0000313" key="8">
    <source>
        <dbReference type="EMBL" id="EOH95571.1"/>
    </source>
</evidence>
<dbReference type="RefSeq" id="WP_010756558.1">
    <property type="nucleotide sequence ID" value="NZ_ASWD01000002.1"/>
</dbReference>
<dbReference type="PANTHER" id="PTHR32071">
    <property type="entry name" value="TRANSCRIPTIONAL REGULATORY PROTEIN"/>
    <property type="match status" value="1"/>
</dbReference>
<dbReference type="PATRIC" id="fig|1158607.3.peg.1521"/>
<dbReference type="STRING" id="160454.RV10_GL001306"/>
<dbReference type="EMBL" id="AJAQ01000011">
    <property type="protein sequence ID" value="EOH95571.1"/>
    <property type="molecule type" value="Genomic_DNA"/>
</dbReference>